<evidence type="ECO:0000313" key="1">
    <source>
        <dbReference type="EMBL" id="EOB02743.1"/>
    </source>
</evidence>
<accession>R0LQP5</accession>
<organism evidence="1 2">
    <name type="scientific">Anas platyrhynchos</name>
    <name type="common">Mallard</name>
    <name type="synonym">Anas boschas</name>
    <dbReference type="NCBI Taxonomy" id="8839"/>
    <lineage>
        <taxon>Eukaryota</taxon>
        <taxon>Metazoa</taxon>
        <taxon>Chordata</taxon>
        <taxon>Craniata</taxon>
        <taxon>Vertebrata</taxon>
        <taxon>Euteleostomi</taxon>
        <taxon>Archelosauria</taxon>
        <taxon>Archosauria</taxon>
        <taxon>Dinosauria</taxon>
        <taxon>Saurischia</taxon>
        <taxon>Theropoda</taxon>
        <taxon>Coelurosauria</taxon>
        <taxon>Aves</taxon>
        <taxon>Neognathae</taxon>
        <taxon>Galloanserae</taxon>
        <taxon>Anseriformes</taxon>
        <taxon>Anatidae</taxon>
        <taxon>Anatinae</taxon>
        <taxon>Anas</taxon>
    </lineage>
</organism>
<protein>
    <submittedName>
        <fullName evidence="1">Uncharacterized protein</fullName>
    </submittedName>
</protein>
<reference evidence="2" key="1">
    <citation type="journal article" date="2013" name="Nat. Genet.">
        <title>The duck genome and transcriptome provide insight into an avian influenza virus reservoir species.</title>
        <authorList>
            <person name="Huang Y."/>
            <person name="Li Y."/>
            <person name="Burt D.W."/>
            <person name="Chen H."/>
            <person name="Zhang Y."/>
            <person name="Qian W."/>
            <person name="Kim H."/>
            <person name="Gan S."/>
            <person name="Zhao Y."/>
            <person name="Li J."/>
            <person name="Yi K."/>
            <person name="Feng H."/>
            <person name="Zhu P."/>
            <person name="Li B."/>
            <person name="Liu Q."/>
            <person name="Fairley S."/>
            <person name="Magor K.E."/>
            <person name="Du Z."/>
            <person name="Hu X."/>
            <person name="Goodman L."/>
            <person name="Tafer H."/>
            <person name="Vignal A."/>
            <person name="Lee T."/>
            <person name="Kim K.W."/>
            <person name="Sheng Z."/>
            <person name="An Y."/>
            <person name="Searle S."/>
            <person name="Herrero J."/>
            <person name="Groenen M.A."/>
            <person name="Crooijmans R.P."/>
            <person name="Faraut T."/>
            <person name="Cai Q."/>
            <person name="Webster R.G."/>
            <person name="Aldridge J.R."/>
            <person name="Warren W.C."/>
            <person name="Bartschat S."/>
            <person name="Kehr S."/>
            <person name="Marz M."/>
            <person name="Stadler P.F."/>
            <person name="Smith J."/>
            <person name="Kraus R.H."/>
            <person name="Zhao Y."/>
            <person name="Ren L."/>
            <person name="Fei J."/>
            <person name="Morisson M."/>
            <person name="Kaiser P."/>
            <person name="Griffin D.K."/>
            <person name="Rao M."/>
            <person name="Pitel F."/>
            <person name="Wang J."/>
            <person name="Li N."/>
        </authorList>
    </citation>
    <scope>NUCLEOTIDE SEQUENCE [LARGE SCALE GENOMIC DNA]</scope>
</reference>
<keyword evidence="2" id="KW-1185">Reference proteome</keyword>
<dbReference type="EMBL" id="KB742931">
    <property type="protein sequence ID" value="EOB02743.1"/>
    <property type="molecule type" value="Genomic_DNA"/>
</dbReference>
<evidence type="ECO:0000313" key="2">
    <source>
        <dbReference type="Proteomes" id="UP000296049"/>
    </source>
</evidence>
<dbReference type="Proteomes" id="UP000296049">
    <property type="component" value="Unassembled WGS sequence"/>
</dbReference>
<sequence length="178" mass="19827">MGKPLQYDTSSPPVFLVPGPVRAPMCALCVVQALTMEWFMRCADFAGANMRPAYREKEKDIINIWKMIISSNFLALSCFGRLYCRINVQESYTFFEVPQQFEQSGQCLIKKVCLGYSFVKDIPLPVKNFNTSVDAPVWPGRGKQYAGLGFKEEGVQGAVKIALLKAFVFTAGSFAQGI</sequence>
<dbReference type="AlphaFoldDB" id="R0LQP5"/>
<name>R0LQP5_ANAPL</name>
<gene>
    <name evidence="1" type="ORF">Anapl_01633</name>
</gene>
<proteinExistence type="predicted"/>